<gene>
    <name evidence="2" type="ORF">TanjilG_14978</name>
</gene>
<proteinExistence type="predicted"/>
<dbReference type="PANTHER" id="PTHR34067:SF24">
    <property type="entry name" value="METHYL-CPG-BINDING DOMAIN-CONTAINING PROTEIN 13"/>
    <property type="match status" value="1"/>
</dbReference>
<dbReference type="InterPro" id="IPR038945">
    <property type="entry name" value="MBD13-like"/>
</dbReference>
<reference evidence="2 3" key="1">
    <citation type="journal article" date="2017" name="Plant Biotechnol. J.">
        <title>A comprehensive draft genome sequence for lupin (Lupinus angustifolius), an emerging health food: insights into plant-microbe interactions and legume evolution.</title>
        <authorList>
            <person name="Hane J.K."/>
            <person name="Ming Y."/>
            <person name="Kamphuis L.G."/>
            <person name="Nelson M.N."/>
            <person name="Garg G."/>
            <person name="Atkins C.A."/>
            <person name="Bayer P.E."/>
            <person name="Bravo A."/>
            <person name="Bringans S."/>
            <person name="Cannon S."/>
            <person name="Edwards D."/>
            <person name="Foley R."/>
            <person name="Gao L.L."/>
            <person name="Harrison M.J."/>
            <person name="Huang W."/>
            <person name="Hurgobin B."/>
            <person name="Li S."/>
            <person name="Liu C.W."/>
            <person name="McGrath A."/>
            <person name="Morahan G."/>
            <person name="Murray J."/>
            <person name="Weller J."/>
            <person name="Jian J."/>
            <person name="Singh K.B."/>
        </authorList>
    </citation>
    <scope>NUCLEOTIDE SEQUENCE</scope>
    <source>
        <strain evidence="3">cv. Tanjil</strain>
        <tissue evidence="2">Whole plant</tissue>
    </source>
</reference>
<sequence length="540" mass="59602">MGEKDQNHNKGRAGYSMNERNEDIRHMDKFARAHHKQNRKTPQALNVGMRPTHRKNPTRSTVITSNPTLSANIGLSSDLDMIANDQQISNPACSGEHMPMSMPISEHVSSQCVVDTKLTSSVLSQAEGSDQKQGLAVLDKSNVAPSCTDDAQERQLQENAQTKSGTEKAQTCQRKRHKKEINLPRRASKRLAGIKVDPLLELQTRGRSRRVAVKQSCEGETTTNEDKSLNSLHNGEAKQINTLDGGSEKCLYDSAANTPKSGSKHFYGKLPTSEKLHEKTVEEHGSNAGQECFPFLPREKHATMTENVRILENGDKVNGKLDYSLDCPLGELLTDHCIAFAIQTLTGVTFETSNDSQISPELKNIEHHETFLAAEGHGTKNIKGSLNMCDDVDKEGCIVFPSLAISQEHASGAKIDDKSEDNNNTGPSSEKTLGISPSWMDPCIEFAIKTLTMPLDSDQNPKNCLQQQQHSDMASSSVDLGNLNQTDYYSSQYFGAQRSMFKKNSFDDPTLQHSRNVGIGNSAGTILPHCGEDRRNIWQR</sequence>
<keyword evidence="3" id="KW-1185">Reference proteome</keyword>
<protein>
    <submittedName>
        <fullName evidence="2">Uncharacterized protein</fullName>
    </submittedName>
</protein>
<feature type="region of interest" description="Disordered" evidence="1">
    <location>
        <begin position="1"/>
        <end position="20"/>
    </location>
</feature>
<dbReference type="AlphaFoldDB" id="A0A4P1RAL6"/>
<feature type="compositionally biased region" description="Polar residues" evidence="1">
    <location>
        <begin position="157"/>
        <end position="172"/>
    </location>
</feature>
<dbReference type="STRING" id="3871.A0A4P1RAL6"/>
<dbReference type="Proteomes" id="UP000188354">
    <property type="component" value="Chromosome LG08"/>
</dbReference>
<dbReference type="Gramene" id="OIW06333">
    <property type="protein sequence ID" value="OIW06333"/>
    <property type="gene ID" value="TanjilG_14978"/>
</dbReference>
<accession>A0A4P1RAL6</accession>
<feature type="region of interest" description="Disordered" evidence="1">
    <location>
        <begin position="157"/>
        <end position="178"/>
    </location>
</feature>
<dbReference type="EMBL" id="CM007368">
    <property type="protein sequence ID" value="OIW06333.1"/>
    <property type="molecule type" value="Genomic_DNA"/>
</dbReference>
<feature type="region of interest" description="Disordered" evidence="1">
    <location>
        <begin position="458"/>
        <end position="479"/>
    </location>
</feature>
<evidence type="ECO:0000313" key="2">
    <source>
        <dbReference type="EMBL" id="OIW06333.1"/>
    </source>
</evidence>
<dbReference type="PANTHER" id="PTHR34067">
    <property type="entry name" value="OS04G0193200 PROTEIN"/>
    <property type="match status" value="1"/>
</dbReference>
<feature type="compositionally biased region" description="Polar residues" evidence="1">
    <location>
        <begin position="422"/>
        <end position="431"/>
    </location>
</feature>
<feature type="region of interest" description="Disordered" evidence="1">
    <location>
        <begin position="411"/>
        <end position="436"/>
    </location>
</feature>
<evidence type="ECO:0000313" key="3">
    <source>
        <dbReference type="Proteomes" id="UP000188354"/>
    </source>
</evidence>
<organism evidence="2 3">
    <name type="scientific">Lupinus angustifolius</name>
    <name type="common">Narrow-leaved blue lupine</name>
    <dbReference type="NCBI Taxonomy" id="3871"/>
    <lineage>
        <taxon>Eukaryota</taxon>
        <taxon>Viridiplantae</taxon>
        <taxon>Streptophyta</taxon>
        <taxon>Embryophyta</taxon>
        <taxon>Tracheophyta</taxon>
        <taxon>Spermatophyta</taxon>
        <taxon>Magnoliopsida</taxon>
        <taxon>eudicotyledons</taxon>
        <taxon>Gunneridae</taxon>
        <taxon>Pentapetalae</taxon>
        <taxon>rosids</taxon>
        <taxon>fabids</taxon>
        <taxon>Fabales</taxon>
        <taxon>Fabaceae</taxon>
        <taxon>Papilionoideae</taxon>
        <taxon>50 kb inversion clade</taxon>
        <taxon>genistoids sensu lato</taxon>
        <taxon>core genistoids</taxon>
        <taxon>Genisteae</taxon>
        <taxon>Lupinus</taxon>
    </lineage>
</organism>
<name>A0A4P1RAL6_LUPAN</name>
<evidence type="ECO:0000256" key="1">
    <source>
        <dbReference type="SAM" id="MobiDB-lite"/>
    </source>
</evidence>